<dbReference type="KEGG" id="strr:EKD16_25215"/>
<sequence length="52" mass="6216">MPYDIRKRGQKWQVVRRREGDKPQQTIGTHTTKAGAQLQRSAVEAQERRRRR</sequence>
<name>A0A4P6QB55_9ACTN</name>
<organism evidence="2 3">
    <name type="scientific">Streptomonospora litoralis</name>
    <dbReference type="NCBI Taxonomy" id="2498135"/>
    <lineage>
        <taxon>Bacteria</taxon>
        <taxon>Bacillati</taxon>
        <taxon>Actinomycetota</taxon>
        <taxon>Actinomycetes</taxon>
        <taxon>Streptosporangiales</taxon>
        <taxon>Nocardiopsidaceae</taxon>
        <taxon>Streptomonospora</taxon>
    </lineage>
</organism>
<feature type="compositionally biased region" description="Polar residues" evidence="1">
    <location>
        <begin position="23"/>
        <end position="40"/>
    </location>
</feature>
<keyword evidence="3" id="KW-1185">Reference proteome</keyword>
<protein>
    <recommendedName>
        <fullName evidence="4">Integrase</fullName>
    </recommendedName>
</protein>
<dbReference type="EMBL" id="CP036456">
    <property type="protein sequence ID" value="QBI56784.1"/>
    <property type="molecule type" value="Genomic_DNA"/>
</dbReference>
<evidence type="ECO:0000313" key="2">
    <source>
        <dbReference type="EMBL" id="QBI56784.1"/>
    </source>
</evidence>
<dbReference type="AlphaFoldDB" id="A0A4P6QB55"/>
<proteinExistence type="predicted"/>
<evidence type="ECO:0000313" key="3">
    <source>
        <dbReference type="Proteomes" id="UP000292235"/>
    </source>
</evidence>
<accession>A0A4P6QB55</accession>
<feature type="region of interest" description="Disordered" evidence="1">
    <location>
        <begin position="1"/>
        <end position="52"/>
    </location>
</feature>
<evidence type="ECO:0000256" key="1">
    <source>
        <dbReference type="SAM" id="MobiDB-lite"/>
    </source>
</evidence>
<gene>
    <name evidence="2" type="ORF">EKD16_25215</name>
</gene>
<dbReference type="Proteomes" id="UP000292235">
    <property type="component" value="Plasmid phiM2"/>
</dbReference>
<keyword evidence="2" id="KW-0614">Plasmid</keyword>
<dbReference type="RefSeq" id="WP_165498694.1">
    <property type="nucleotide sequence ID" value="NZ_CP036456.1"/>
</dbReference>
<reference evidence="2 3" key="1">
    <citation type="submission" date="2019-02" db="EMBL/GenBank/DDBJ databases">
        <authorList>
            <person name="Khodamoradi S."/>
            <person name="Hahnke R.L."/>
            <person name="Kaempfer P."/>
            <person name="Schumann P."/>
            <person name="Rohde M."/>
            <person name="Steinert M."/>
            <person name="Luzhetskyy A."/>
            <person name="Wink J."/>
            <person name="Ruckert C."/>
        </authorList>
    </citation>
    <scope>NUCLEOTIDE SEQUENCE [LARGE SCALE GENOMIC DNA]</scope>
    <source>
        <strain evidence="2 3">M2</strain>
        <plasmid evidence="3">phim2</plasmid>
    </source>
</reference>
<evidence type="ECO:0008006" key="4">
    <source>
        <dbReference type="Google" id="ProtNLM"/>
    </source>
</evidence>
<geneLocation type="plasmid" evidence="3">
    <name>phim2</name>
</geneLocation>